<comment type="catalytic activity">
    <reaction evidence="1">
        <text>ATP + protein L-histidine = ADP + protein N-phospho-L-histidine.</text>
        <dbReference type="EC" id="2.7.13.3"/>
    </reaction>
</comment>
<organism evidence="13">
    <name type="scientific">hydrothermal vent metagenome</name>
    <dbReference type="NCBI Taxonomy" id="652676"/>
    <lineage>
        <taxon>unclassified sequences</taxon>
        <taxon>metagenomes</taxon>
        <taxon>ecological metagenomes</taxon>
    </lineage>
</organism>
<dbReference type="SUPFAM" id="SSF55874">
    <property type="entry name" value="ATPase domain of HSP90 chaperone/DNA topoisomerase II/histidine kinase"/>
    <property type="match status" value="1"/>
</dbReference>
<reference evidence="13" key="1">
    <citation type="submission" date="2018-06" db="EMBL/GenBank/DDBJ databases">
        <authorList>
            <person name="Zhirakovskaya E."/>
        </authorList>
    </citation>
    <scope>NUCLEOTIDE SEQUENCE</scope>
</reference>
<evidence type="ECO:0000259" key="11">
    <source>
        <dbReference type="PROSITE" id="PS50113"/>
    </source>
</evidence>
<feature type="domain" description="HAMP" evidence="12">
    <location>
        <begin position="77"/>
        <end position="130"/>
    </location>
</feature>
<evidence type="ECO:0000256" key="4">
    <source>
        <dbReference type="ARBA" id="ARBA00022679"/>
    </source>
</evidence>
<dbReference type="InterPro" id="IPR005467">
    <property type="entry name" value="His_kinase_dom"/>
</dbReference>
<sequence>SAMNNLHEDFAYGQHGDAVYWIALPLDIAADNGTYTLLLGYDESPIDADITRLYSHSMRLAALYLGLVLVTAIAFSRYLASALRQLGTAAHRIATGRYHEKFVPRNTATEIVELSNDLENMREELVNRGQQLGEQRQYLRTLLDHIAEGVVTFNFEGVVQACNPAALDIFTGGSRLPDELKISDWLPDFYPSDLTDAGDLRVAKSYLGQRQDGGFITVEVTLTPIEHQGQYEYLALIRDISERKRLEDERRVHREDLAHARRLSSLGEMAAGLAHELNQPLAAINLYVQGSLRRLSILQQCPEEIKSSLASASMQAQRAGDIISQIRGFIKKTPSKNTLTDANTLVRETLPLVETELAEATVTAHLDLQKNLPTLMLDRLQIKQILVNLISNGLEAMEKTAIENRRLTIRTRCTGTDVTIAVEDQGSGIPEDLAGQIFTPFASGKATGMGLGLAISRTIAEEHAGQLNANAHTGGGSIFTLTLPITEAEVMA</sequence>
<dbReference type="EC" id="2.7.13.3" evidence="2"/>
<dbReference type="PRINTS" id="PR00344">
    <property type="entry name" value="BCTRLSENSOR"/>
</dbReference>
<dbReference type="SMART" id="SM00086">
    <property type="entry name" value="PAC"/>
    <property type="match status" value="1"/>
</dbReference>
<evidence type="ECO:0000256" key="8">
    <source>
        <dbReference type="ARBA" id="ARBA00023012"/>
    </source>
</evidence>
<evidence type="ECO:0000256" key="5">
    <source>
        <dbReference type="ARBA" id="ARBA00022741"/>
    </source>
</evidence>
<keyword evidence="5" id="KW-0547">Nucleotide-binding</keyword>
<feature type="domain" description="Histidine kinase" evidence="10">
    <location>
        <begin position="272"/>
        <end position="487"/>
    </location>
</feature>
<evidence type="ECO:0000259" key="12">
    <source>
        <dbReference type="PROSITE" id="PS50885"/>
    </source>
</evidence>
<dbReference type="InterPro" id="IPR035965">
    <property type="entry name" value="PAS-like_dom_sf"/>
</dbReference>
<dbReference type="EMBL" id="UOFK01000025">
    <property type="protein sequence ID" value="VAW72976.1"/>
    <property type="molecule type" value="Genomic_DNA"/>
</dbReference>
<dbReference type="Pfam" id="PF00512">
    <property type="entry name" value="HisKA"/>
    <property type="match status" value="1"/>
</dbReference>
<evidence type="ECO:0000256" key="2">
    <source>
        <dbReference type="ARBA" id="ARBA00012438"/>
    </source>
</evidence>
<dbReference type="GO" id="GO:0000155">
    <property type="term" value="F:phosphorelay sensor kinase activity"/>
    <property type="evidence" value="ECO:0007669"/>
    <property type="project" value="InterPro"/>
</dbReference>
<name>A0A3B0YX65_9ZZZZ</name>
<keyword evidence="9" id="KW-0812">Transmembrane</keyword>
<dbReference type="CDD" id="cd06225">
    <property type="entry name" value="HAMP"/>
    <property type="match status" value="1"/>
</dbReference>
<keyword evidence="7" id="KW-0067">ATP-binding</keyword>
<feature type="transmembrane region" description="Helical" evidence="9">
    <location>
        <begin position="60"/>
        <end position="80"/>
    </location>
</feature>
<dbReference type="InterPro" id="IPR036097">
    <property type="entry name" value="HisK_dim/P_sf"/>
</dbReference>
<dbReference type="InterPro" id="IPR003661">
    <property type="entry name" value="HisK_dim/P_dom"/>
</dbReference>
<dbReference type="PROSITE" id="PS50109">
    <property type="entry name" value="HIS_KIN"/>
    <property type="match status" value="1"/>
</dbReference>
<keyword evidence="9" id="KW-0472">Membrane</keyword>
<dbReference type="PROSITE" id="PS50113">
    <property type="entry name" value="PAC"/>
    <property type="match status" value="1"/>
</dbReference>
<feature type="domain" description="PAC" evidence="11">
    <location>
        <begin position="196"/>
        <end position="252"/>
    </location>
</feature>
<accession>A0A3B0YX65</accession>
<dbReference type="InterPro" id="IPR004358">
    <property type="entry name" value="Sig_transdc_His_kin-like_C"/>
</dbReference>
<dbReference type="Gene3D" id="6.10.340.10">
    <property type="match status" value="1"/>
</dbReference>
<evidence type="ECO:0000256" key="7">
    <source>
        <dbReference type="ARBA" id="ARBA00022840"/>
    </source>
</evidence>
<evidence type="ECO:0000259" key="10">
    <source>
        <dbReference type="PROSITE" id="PS50109"/>
    </source>
</evidence>
<feature type="non-terminal residue" evidence="13">
    <location>
        <position position="1"/>
    </location>
</feature>
<protein>
    <recommendedName>
        <fullName evidence="2">histidine kinase</fullName>
        <ecNumber evidence="2">2.7.13.3</ecNumber>
    </recommendedName>
</protein>
<keyword evidence="6" id="KW-0418">Kinase</keyword>
<dbReference type="NCBIfam" id="TIGR00229">
    <property type="entry name" value="sensory_box"/>
    <property type="match status" value="1"/>
</dbReference>
<dbReference type="SMART" id="SM00388">
    <property type="entry name" value="HisKA"/>
    <property type="match status" value="1"/>
</dbReference>
<evidence type="ECO:0000256" key="1">
    <source>
        <dbReference type="ARBA" id="ARBA00000085"/>
    </source>
</evidence>
<evidence type="ECO:0000313" key="13">
    <source>
        <dbReference type="EMBL" id="VAW72976.1"/>
    </source>
</evidence>
<dbReference type="Gene3D" id="3.30.565.10">
    <property type="entry name" value="Histidine kinase-like ATPase, C-terminal domain"/>
    <property type="match status" value="1"/>
</dbReference>
<dbReference type="AlphaFoldDB" id="A0A3B0YX65"/>
<evidence type="ECO:0000256" key="6">
    <source>
        <dbReference type="ARBA" id="ARBA00022777"/>
    </source>
</evidence>
<dbReference type="InterPro" id="IPR001610">
    <property type="entry name" value="PAC"/>
</dbReference>
<dbReference type="InterPro" id="IPR003594">
    <property type="entry name" value="HATPase_dom"/>
</dbReference>
<keyword evidence="8" id="KW-0902">Two-component regulatory system</keyword>
<dbReference type="Pfam" id="PF13188">
    <property type="entry name" value="PAS_8"/>
    <property type="match status" value="1"/>
</dbReference>
<dbReference type="SUPFAM" id="SSF47384">
    <property type="entry name" value="Homodimeric domain of signal transducing histidine kinase"/>
    <property type="match status" value="1"/>
</dbReference>
<dbReference type="PANTHER" id="PTHR43065:SF10">
    <property type="entry name" value="PEROXIDE STRESS-ACTIVATED HISTIDINE KINASE MAK3"/>
    <property type="match status" value="1"/>
</dbReference>
<dbReference type="CDD" id="cd00130">
    <property type="entry name" value="PAS"/>
    <property type="match status" value="1"/>
</dbReference>
<dbReference type="CDD" id="cd00082">
    <property type="entry name" value="HisKA"/>
    <property type="match status" value="1"/>
</dbReference>
<dbReference type="SUPFAM" id="SSF55785">
    <property type="entry name" value="PYP-like sensor domain (PAS domain)"/>
    <property type="match status" value="1"/>
</dbReference>
<evidence type="ECO:0000256" key="3">
    <source>
        <dbReference type="ARBA" id="ARBA00022553"/>
    </source>
</evidence>
<dbReference type="InterPro" id="IPR036890">
    <property type="entry name" value="HATPase_C_sf"/>
</dbReference>
<dbReference type="Pfam" id="PF00672">
    <property type="entry name" value="HAMP"/>
    <property type="match status" value="1"/>
</dbReference>
<gene>
    <name evidence="13" type="ORF">MNBD_GAMMA13-1372</name>
</gene>
<evidence type="ECO:0000256" key="9">
    <source>
        <dbReference type="SAM" id="Phobius"/>
    </source>
</evidence>
<dbReference type="Pfam" id="PF02518">
    <property type="entry name" value="HATPase_c"/>
    <property type="match status" value="1"/>
</dbReference>
<keyword evidence="9" id="KW-1133">Transmembrane helix</keyword>
<dbReference type="PROSITE" id="PS50885">
    <property type="entry name" value="HAMP"/>
    <property type="match status" value="1"/>
</dbReference>
<proteinExistence type="predicted"/>
<dbReference type="InterPro" id="IPR000700">
    <property type="entry name" value="PAS-assoc_C"/>
</dbReference>
<dbReference type="SMART" id="SM00387">
    <property type="entry name" value="HATPase_c"/>
    <property type="match status" value="1"/>
</dbReference>
<keyword evidence="3" id="KW-0597">Phosphoprotein</keyword>
<dbReference type="Gene3D" id="3.30.450.20">
    <property type="entry name" value="PAS domain"/>
    <property type="match status" value="1"/>
</dbReference>
<dbReference type="GO" id="GO:0005524">
    <property type="term" value="F:ATP binding"/>
    <property type="evidence" value="ECO:0007669"/>
    <property type="project" value="UniProtKB-KW"/>
</dbReference>
<dbReference type="InterPro" id="IPR003660">
    <property type="entry name" value="HAMP_dom"/>
</dbReference>
<keyword evidence="4" id="KW-0808">Transferase</keyword>
<dbReference type="Gene3D" id="1.10.287.130">
    <property type="match status" value="1"/>
</dbReference>
<dbReference type="GO" id="GO:0016020">
    <property type="term" value="C:membrane"/>
    <property type="evidence" value="ECO:0007669"/>
    <property type="project" value="InterPro"/>
</dbReference>
<dbReference type="PANTHER" id="PTHR43065">
    <property type="entry name" value="SENSOR HISTIDINE KINASE"/>
    <property type="match status" value="1"/>
</dbReference>
<dbReference type="InterPro" id="IPR000014">
    <property type="entry name" value="PAS"/>
</dbReference>